<protein>
    <recommendedName>
        <fullName evidence="2">BSD domain-containing protein</fullName>
    </recommendedName>
</protein>
<dbReference type="OrthoDB" id="10378785at2759"/>
<dbReference type="AlphaFoldDB" id="A0A9C7Q1U8"/>
<proteinExistence type="predicted"/>
<evidence type="ECO:0000313" key="4">
    <source>
        <dbReference type="Proteomes" id="UP001061958"/>
    </source>
</evidence>
<feature type="region of interest" description="Disordered" evidence="1">
    <location>
        <begin position="1"/>
        <end position="33"/>
    </location>
</feature>
<name>A0A9C7Q1U8_9RHOD</name>
<dbReference type="SMART" id="SM00751">
    <property type="entry name" value="BSD"/>
    <property type="match status" value="1"/>
</dbReference>
<keyword evidence="4" id="KW-1185">Reference proteome</keyword>
<evidence type="ECO:0000259" key="2">
    <source>
        <dbReference type="PROSITE" id="PS50858"/>
    </source>
</evidence>
<dbReference type="GO" id="GO:0005737">
    <property type="term" value="C:cytoplasm"/>
    <property type="evidence" value="ECO:0007669"/>
    <property type="project" value="TreeGrafter"/>
</dbReference>
<comment type="caution">
    <text evidence="3">The sequence shown here is derived from an EMBL/GenBank/DDBJ whole genome shotgun (WGS) entry which is preliminary data.</text>
</comment>
<dbReference type="InterPro" id="IPR035925">
    <property type="entry name" value="BSD_dom_sf"/>
</dbReference>
<gene>
    <name evidence="3" type="ORF">GpartN1_g5788.t1</name>
</gene>
<dbReference type="PROSITE" id="PS50858">
    <property type="entry name" value="BSD"/>
    <property type="match status" value="1"/>
</dbReference>
<dbReference type="InterPro" id="IPR051494">
    <property type="entry name" value="BSD_domain-containing"/>
</dbReference>
<dbReference type="SUPFAM" id="SSF140383">
    <property type="entry name" value="BSD domain-like"/>
    <property type="match status" value="1"/>
</dbReference>
<dbReference type="Gene3D" id="1.10.3970.10">
    <property type="entry name" value="BSD domain"/>
    <property type="match status" value="1"/>
</dbReference>
<dbReference type="Pfam" id="PF03909">
    <property type="entry name" value="BSD"/>
    <property type="match status" value="1"/>
</dbReference>
<feature type="domain" description="BSD" evidence="2">
    <location>
        <begin position="206"/>
        <end position="259"/>
    </location>
</feature>
<evidence type="ECO:0000313" key="3">
    <source>
        <dbReference type="EMBL" id="GJQ13997.1"/>
    </source>
</evidence>
<dbReference type="PANTHER" id="PTHR16019:SF5">
    <property type="entry name" value="BSD DOMAIN-CONTAINING PROTEIN 1"/>
    <property type="match status" value="1"/>
</dbReference>
<dbReference type="InterPro" id="IPR005607">
    <property type="entry name" value="BSD_dom"/>
</dbReference>
<organism evidence="3 4">
    <name type="scientific">Galdieria partita</name>
    <dbReference type="NCBI Taxonomy" id="83374"/>
    <lineage>
        <taxon>Eukaryota</taxon>
        <taxon>Rhodophyta</taxon>
        <taxon>Bangiophyceae</taxon>
        <taxon>Galdieriales</taxon>
        <taxon>Galdieriaceae</taxon>
        <taxon>Galdieria</taxon>
    </lineage>
</organism>
<feature type="compositionally biased region" description="Polar residues" evidence="1">
    <location>
        <begin position="134"/>
        <end position="146"/>
    </location>
</feature>
<reference evidence="3" key="2">
    <citation type="submission" date="2022-01" db="EMBL/GenBank/DDBJ databases">
        <authorList>
            <person name="Hirooka S."/>
            <person name="Miyagishima S.Y."/>
        </authorList>
    </citation>
    <scope>NUCLEOTIDE SEQUENCE</scope>
    <source>
        <strain evidence="3">NBRC 102759</strain>
    </source>
</reference>
<accession>A0A9C7Q1U8</accession>
<evidence type="ECO:0000256" key="1">
    <source>
        <dbReference type="SAM" id="MobiDB-lite"/>
    </source>
</evidence>
<sequence>MSQQQDSEPSIQESTSNEPTHSMKDSETHSESEWSSWFSKGGLWSSAQSYLGRIAAAVQEETQGLTLDKVKKDLEEFSQQLYSEVQGMQDAIIKESQKQKEARRSVATESITVPVAPLNSEWKNWSHFLSQSSNGQVQTKSGSGRENSIHSDPQESVDVEHTSYWVPKPFCRLLDPFFSNYRIKALEVHANPSLFLDMNVAEHELQQFGKEMEEAIESLSLQVLHHSPAVKEVYEWNVPAKMDSTRFWSLYFYKLDSIAKEEMTKQSLLSSNIQNMSTQEEELLAKDWSSEEEEIPLPDSLDMEWEEQQDDNESVQEETRQSSLEK</sequence>
<dbReference type="PANTHER" id="PTHR16019">
    <property type="entry name" value="SYNAPSE-ASSOCIATED PROTEIN"/>
    <property type="match status" value="1"/>
</dbReference>
<feature type="compositionally biased region" description="Polar residues" evidence="1">
    <location>
        <begin position="1"/>
        <end position="20"/>
    </location>
</feature>
<dbReference type="Proteomes" id="UP001061958">
    <property type="component" value="Unassembled WGS sequence"/>
</dbReference>
<feature type="compositionally biased region" description="Basic and acidic residues" evidence="1">
    <location>
        <begin position="21"/>
        <end position="32"/>
    </location>
</feature>
<reference evidence="3" key="1">
    <citation type="journal article" date="2022" name="Proc. Natl. Acad. Sci. U.S.A.">
        <title>Life cycle and functional genomics of the unicellular red alga Galdieria for elucidating algal and plant evolution and industrial use.</title>
        <authorList>
            <person name="Hirooka S."/>
            <person name="Itabashi T."/>
            <person name="Ichinose T.M."/>
            <person name="Onuma R."/>
            <person name="Fujiwara T."/>
            <person name="Yamashita S."/>
            <person name="Jong L.W."/>
            <person name="Tomita R."/>
            <person name="Iwane A.H."/>
            <person name="Miyagishima S.Y."/>
        </authorList>
    </citation>
    <scope>NUCLEOTIDE SEQUENCE</scope>
    <source>
        <strain evidence="3">NBRC 102759</strain>
    </source>
</reference>
<feature type="compositionally biased region" description="Basic and acidic residues" evidence="1">
    <location>
        <begin position="317"/>
        <end position="326"/>
    </location>
</feature>
<feature type="region of interest" description="Disordered" evidence="1">
    <location>
        <begin position="280"/>
        <end position="326"/>
    </location>
</feature>
<dbReference type="EMBL" id="BQMJ01000050">
    <property type="protein sequence ID" value="GJQ13997.1"/>
    <property type="molecule type" value="Genomic_DNA"/>
</dbReference>
<feature type="region of interest" description="Disordered" evidence="1">
    <location>
        <begin position="134"/>
        <end position="155"/>
    </location>
</feature>
<feature type="compositionally biased region" description="Acidic residues" evidence="1">
    <location>
        <begin position="290"/>
        <end position="316"/>
    </location>
</feature>